<keyword evidence="2" id="KW-1185">Reference proteome</keyword>
<gene>
    <name evidence="1" type="ORF">GMARGA_LOCUS39606</name>
</gene>
<comment type="caution">
    <text evidence="1">The sequence shown here is derived from an EMBL/GenBank/DDBJ whole genome shotgun (WGS) entry which is preliminary data.</text>
</comment>
<organism evidence="1 2">
    <name type="scientific">Gigaspora margarita</name>
    <dbReference type="NCBI Taxonomy" id="4874"/>
    <lineage>
        <taxon>Eukaryota</taxon>
        <taxon>Fungi</taxon>
        <taxon>Fungi incertae sedis</taxon>
        <taxon>Mucoromycota</taxon>
        <taxon>Glomeromycotina</taxon>
        <taxon>Glomeromycetes</taxon>
        <taxon>Diversisporales</taxon>
        <taxon>Gigasporaceae</taxon>
        <taxon>Gigaspora</taxon>
    </lineage>
</organism>
<protein>
    <submittedName>
        <fullName evidence="1">16381_t:CDS:1</fullName>
    </submittedName>
</protein>
<evidence type="ECO:0000313" key="1">
    <source>
        <dbReference type="EMBL" id="CAG8849239.1"/>
    </source>
</evidence>
<name>A0ABN7X7Y8_GIGMA</name>
<proteinExistence type="predicted"/>
<dbReference type="EMBL" id="CAJVQB010095387">
    <property type="protein sequence ID" value="CAG8849239.1"/>
    <property type="molecule type" value="Genomic_DNA"/>
</dbReference>
<dbReference type="Proteomes" id="UP000789901">
    <property type="component" value="Unassembled WGS sequence"/>
</dbReference>
<feature type="non-terminal residue" evidence="1">
    <location>
        <position position="1"/>
    </location>
</feature>
<sequence length="118" mass="13691">IDPKRLTKEQLLSELTKRNIKTNETIKKDGLIKELELAMASEIREQKEGDVDKSKRFTAASMLEYLKSKVKKGELDEDEIPKLQTIQDWIACYSAQHRQKIAKKSIEILSNNYPELDK</sequence>
<feature type="non-terminal residue" evidence="1">
    <location>
        <position position="118"/>
    </location>
</feature>
<reference evidence="1 2" key="1">
    <citation type="submission" date="2021-06" db="EMBL/GenBank/DDBJ databases">
        <authorList>
            <person name="Kallberg Y."/>
            <person name="Tangrot J."/>
            <person name="Rosling A."/>
        </authorList>
    </citation>
    <scope>NUCLEOTIDE SEQUENCE [LARGE SCALE GENOMIC DNA]</scope>
    <source>
        <strain evidence="1 2">120-4 pot B 10/14</strain>
    </source>
</reference>
<accession>A0ABN7X7Y8</accession>
<evidence type="ECO:0000313" key="2">
    <source>
        <dbReference type="Proteomes" id="UP000789901"/>
    </source>
</evidence>